<gene>
    <name evidence="2" type="ORF">CAP_2280</name>
</gene>
<organism evidence="2 3">
    <name type="scientific">Chondromyces apiculatus DSM 436</name>
    <dbReference type="NCBI Taxonomy" id="1192034"/>
    <lineage>
        <taxon>Bacteria</taxon>
        <taxon>Pseudomonadati</taxon>
        <taxon>Myxococcota</taxon>
        <taxon>Polyangia</taxon>
        <taxon>Polyangiales</taxon>
        <taxon>Polyangiaceae</taxon>
        <taxon>Chondromyces</taxon>
    </lineage>
</organism>
<name>A0A017TBA6_9BACT</name>
<dbReference type="AlphaFoldDB" id="A0A017TBA6"/>
<reference evidence="2 3" key="1">
    <citation type="submission" date="2013-05" db="EMBL/GenBank/DDBJ databases">
        <title>Genome assembly of Chondromyces apiculatus DSM 436.</title>
        <authorList>
            <person name="Sharma G."/>
            <person name="Khatri I."/>
            <person name="Kaur C."/>
            <person name="Mayilraj S."/>
            <person name="Subramanian S."/>
        </authorList>
    </citation>
    <scope>NUCLEOTIDE SEQUENCE [LARGE SCALE GENOMIC DNA]</scope>
    <source>
        <strain evidence="2 3">DSM 436</strain>
    </source>
</reference>
<protein>
    <submittedName>
        <fullName evidence="2">Uncharacterized protein</fullName>
    </submittedName>
</protein>
<evidence type="ECO:0000256" key="1">
    <source>
        <dbReference type="SAM" id="MobiDB-lite"/>
    </source>
</evidence>
<proteinExistence type="predicted"/>
<accession>A0A017TBA6</accession>
<keyword evidence="3" id="KW-1185">Reference proteome</keyword>
<feature type="region of interest" description="Disordered" evidence="1">
    <location>
        <begin position="39"/>
        <end position="59"/>
    </location>
</feature>
<evidence type="ECO:0000313" key="3">
    <source>
        <dbReference type="Proteomes" id="UP000019678"/>
    </source>
</evidence>
<evidence type="ECO:0000313" key="2">
    <source>
        <dbReference type="EMBL" id="EYF06090.1"/>
    </source>
</evidence>
<dbReference type="Proteomes" id="UP000019678">
    <property type="component" value="Unassembled WGS sequence"/>
</dbReference>
<sequence length="481" mass="51564">MPHLVMGATRSTAMIRSASMRTLRWIPLALGLLSPLGCEPSASAPPPQTANDGAAAPKKRDEKIPAFRLGHYSSADGFVALVLDRLGDLPKVRLDKQSDVVELFVEAARDRGDSVGHWLNGPEGKHWLFLGTQGDLWFIRPEARANVTPRSVRDLATALNRDAEADPLGAPTHRGAATPPPEKTPYEKAGEQFQAISVLKRLPQFKPEDSGNLAKIEEALAAIDASMLVRVSAKGAPGGRWAPASEYIGGSQQGLGGDLGGYPSDDPWDKAAKGLAKHGGMLRGRVAFGDPSRLRTYQLKGWPPPLAAGTPGMVWMVESGNVIFVSLDGGRYRLSIPNDVDKEGLPIDTGAGSPASWPAPLQHTLVDVDTIRGFAKGNAVPAKAGTDIEALDDAWFECVNKTWAEGRKEGEKIDASPESLDSKRGKLTAIPKKYENKAEKDCAGARKKLEEGLVQFIDARTKERLALYEKAKARAAALGAR</sequence>
<dbReference type="STRING" id="1192034.CAP_2280"/>
<feature type="region of interest" description="Disordered" evidence="1">
    <location>
        <begin position="162"/>
        <end position="186"/>
    </location>
</feature>
<comment type="caution">
    <text evidence="2">The sequence shown here is derived from an EMBL/GenBank/DDBJ whole genome shotgun (WGS) entry which is preliminary data.</text>
</comment>
<dbReference type="EMBL" id="ASRX01000018">
    <property type="protein sequence ID" value="EYF06090.1"/>
    <property type="molecule type" value="Genomic_DNA"/>
</dbReference>